<keyword evidence="1" id="KW-1133">Transmembrane helix</keyword>
<keyword evidence="1" id="KW-0812">Transmembrane</keyword>
<dbReference type="AlphaFoldDB" id="A0A5A7PZR0"/>
<reference evidence="4" key="1">
    <citation type="journal article" date="2019" name="Curr. Biol.">
        <title>Genome Sequence of Striga asiatica Provides Insight into the Evolution of Plant Parasitism.</title>
        <authorList>
            <person name="Yoshida S."/>
            <person name="Kim S."/>
            <person name="Wafula E.K."/>
            <person name="Tanskanen J."/>
            <person name="Kim Y.M."/>
            <person name="Honaas L."/>
            <person name="Yang Z."/>
            <person name="Spallek T."/>
            <person name="Conn C.E."/>
            <person name="Ichihashi Y."/>
            <person name="Cheong K."/>
            <person name="Cui S."/>
            <person name="Der J.P."/>
            <person name="Gundlach H."/>
            <person name="Jiao Y."/>
            <person name="Hori C."/>
            <person name="Ishida J.K."/>
            <person name="Kasahara H."/>
            <person name="Kiba T."/>
            <person name="Kim M.S."/>
            <person name="Koo N."/>
            <person name="Laohavisit A."/>
            <person name="Lee Y.H."/>
            <person name="Lumba S."/>
            <person name="McCourt P."/>
            <person name="Mortimer J.C."/>
            <person name="Mutuku J.M."/>
            <person name="Nomura T."/>
            <person name="Sasaki-Sekimoto Y."/>
            <person name="Seto Y."/>
            <person name="Wang Y."/>
            <person name="Wakatake T."/>
            <person name="Sakakibara H."/>
            <person name="Demura T."/>
            <person name="Yamaguchi S."/>
            <person name="Yoneyama K."/>
            <person name="Manabe R.I."/>
            <person name="Nelson D.C."/>
            <person name="Schulman A.H."/>
            <person name="Timko M.P."/>
            <person name="dePamphilis C.W."/>
            <person name="Choi D."/>
            <person name="Shirasu K."/>
        </authorList>
    </citation>
    <scope>NUCLEOTIDE SEQUENCE [LARGE SCALE GENOMIC DNA]</scope>
    <source>
        <strain evidence="4">cv. UVA1</strain>
    </source>
</reference>
<accession>A0A5A7PZR0</accession>
<feature type="chain" id="PRO_5023109183" evidence="2">
    <location>
        <begin position="22"/>
        <end position="211"/>
    </location>
</feature>
<evidence type="ECO:0000313" key="3">
    <source>
        <dbReference type="EMBL" id="GER38365.1"/>
    </source>
</evidence>
<feature type="transmembrane region" description="Helical" evidence="1">
    <location>
        <begin position="128"/>
        <end position="153"/>
    </location>
</feature>
<sequence>MATSPLPLLLLLSLLAASASARPCKTLFYFTATTTTTTTYYPYNSLPGNPNSNSLVGGQRPRYFTLIFTSSVAKPFADRRPFINFDSANAAASFDDNPRSSSAMTSSDFPIKFYSSVSSSIRERTKDIMSVVGALLFGVGCGALTAAVMYFVWALFSPTRFDFGDASSSSDDDDDDDDVAAAKRKLGYLAVPTKVVDDDLRKPMIPTKEVV</sequence>
<feature type="signal peptide" evidence="2">
    <location>
        <begin position="1"/>
        <end position="21"/>
    </location>
</feature>
<dbReference type="PANTHER" id="PTHR35107">
    <property type="entry name" value="EXPRESSED PROTEIN"/>
    <property type="match status" value="1"/>
</dbReference>
<protein>
    <submittedName>
        <fullName evidence="3">Uncharacterized protein</fullName>
    </submittedName>
</protein>
<dbReference type="EMBL" id="BKCP01005483">
    <property type="protein sequence ID" value="GER38365.1"/>
    <property type="molecule type" value="Genomic_DNA"/>
</dbReference>
<dbReference type="OrthoDB" id="769005at2759"/>
<proteinExistence type="predicted"/>
<gene>
    <name evidence="3" type="ORF">STAS_14871</name>
</gene>
<keyword evidence="4" id="KW-1185">Reference proteome</keyword>
<name>A0A5A7PZR0_STRAF</name>
<keyword evidence="2" id="KW-0732">Signal</keyword>
<keyword evidence="1" id="KW-0472">Membrane</keyword>
<comment type="caution">
    <text evidence="3">The sequence shown here is derived from an EMBL/GenBank/DDBJ whole genome shotgun (WGS) entry which is preliminary data.</text>
</comment>
<evidence type="ECO:0000256" key="1">
    <source>
        <dbReference type="SAM" id="Phobius"/>
    </source>
</evidence>
<evidence type="ECO:0000313" key="4">
    <source>
        <dbReference type="Proteomes" id="UP000325081"/>
    </source>
</evidence>
<organism evidence="3 4">
    <name type="scientific">Striga asiatica</name>
    <name type="common">Asiatic witchweed</name>
    <name type="synonym">Buchnera asiatica</name>
    <dbReference type="NCBI Taxonomy" id="4170"/>
    <lineage>
        <taxon>Eukaryota</taxon>
        <taxon>Viridiplantae</taxon>
        <taxon>Streptophyta</taxon>
        <taxon>Embryophyta</taxon>
        <taxon>Tracheophyta</taxon>
        <taxon>Spermatophyta</taxon>
        <taxon>Magnoliopsida</taxon>
        <taxon>eudicotyledons</taxon>
        <taxon>Gunneridae</taxon>
        <taxon>Pentapetalae</taxon>
        <taxon>asterids</taxon>
        <taxon>lamiids</taxon>
        <taxon>Lamiales</taxon>
        <taxon>Orobanchaceae</taxon>
        <taxon>Buchnereae</taxon>
        <taxon>Striga</taxon>
    </lineage>
</organism>
<dbReference type="Proteomes" id="UP000325081">
    <property type="component" value="Unassembled WGS sequence"/>
</dbReference>
<dbReference type="PANTHER" id="PTHR35107:SF2">
    <property type="entry name" value="EXPRESSED PROTEIN"/>
    <property type="match status" value="1"/>
</dbReference>
<evidence type="ECO:0000256" key="2">
    <source>
        <dbReference type="SAM" id="SignalP"/>
    </source>
</evidence>